<reference evidence="1" key="1">
    <citation type="submission" date="2019-10" db="EMBL/GenBank/DDBJ databases">
        <authorList>
            <consortium name="Genoscope - CEA"/>
            <person name="William W."/>
        </authorList>
    </citation>
    <scope>NUCLEOTIDE SEQUENCE [LARGE SCALE GENOMIC DNA]</scope>
    <source>
        <strain evidence="1">BBR_PRJEB10992</strain>
    </source>
</reference>
<dbReference type="EMBL" id="CZCU02000155">
    <property type="protein sequence ID" value="VXD23565.1"/>
    <property type="molecule type" value="Genomic_DNA"/>
</dbReference>
<organism evidence="1 2">
    <name type="scientific">Planktothrix serta PCC 8927</name>
    <dbReference type="NCBI Taxonomy" id="671068"/>
    <lineage>
        <taxon>Bacteria</taxon>
        <taxon>Bacillati</taxon>
        <taxon>Cyanobacteriota</taxon>
        <taxon>Cyanophyceae</taxon>
        <taxon>Oscillatoriophycideae</taxon>
        <taxon>Oscillatoriales</taxon>
        <taxon>Microcoleaceae</taxon>
        <taxon>Planktothrix</taxon>
    </lineage>
</organism>
<dbReference type="Proteomes" id="UP000184550">
    <property type="component" value="Unassembled WGS sequence"/>
</dbReference>
<evidence type="ECO:0000313" key="1">
    <source>
        <dbReference type="EMBL" id="VXD23565.1"/>
    </source>
</evidence>
<proteinExistence type="predicted"/>
<accession>A0A7Z9BWG6</accession>
<dbReference type="AlphaFoldDB" id="A0A7Z9BWG6"/>
<name>A0A7Z9BWG6_9CYAN</name>
<protein>
    <submittedName>
        <fullName evidence="1">Uncharacterized protein</fullName>
    </submittedName>
</protein>
<sequence>MYSNIETLASIIVEISYNPYQGLKQKIWEKRHGWRFRLKSAIIPIRD</sequence>
<gene>
    <name evidence="1" type="ORF">PL8927_780171</name>
</gene>
<comment type="caution">
    <text evidence="1">The sequence shown here is derived from an EMBL/GenBank/DDBJ whole genome shotgun (WGS) entry which is preliminary data.</text>
</comment>
<evidence type="ECO:0000313" key="2">
    <source>
        <dbReference type="Proteomes" id="UP000184550"/>
    </source>
</evidence>
<keyword evidence="2" id="KW-1185">Reference proteome</keyword>